<feature type="compositionally biased region" description="Polar residues" evidence="1">
    <location>
        <begin position="273"/>
        <end position="295"/>
    </location>
</feature>
<feature type="compositionally biased region" description="Polar residues" evidence="1">
    <location>
        <begin position="700"/>
        <end position="760"/>
    </location>
</feature>
<feature type="compositionally biased region" description="Gly residues" evidence="1">
    <location>
        <begin position="594"/>
        <end position="607"/>
    </location>
</feature>
<feature type="compositionally biased region" description="Polar residues" evidence="1">
    <location>
        <begin position="770"/>
        <end position="860"/>
    </location>
</feature>
<feature type="compositionally biased region" description="Basic and acidic residues" evidence="1">
    <location>
        <begin position="17"/>
        <end position="30"/>
    </location>
</feature>
<feature type="compositionally biased region" description="Low complexity" evidence="1">
    <location>
        <begin position="339"/>
        <end position="362"/>
    </location>
</feature>
<feature type="compositionally biased region" description="Low complexity" evidence="1">
    <location>
        <begin position="863"/>
        <end position="902"/>
    </location>
</feature>
<feature type="compositionally biased region" description="Polar residues" evidence="1">
    <location>
        <begin position="672"/>
        <end position="693"/>
    </location>
</feature>
<protein>
    <submittedName>
        <fullName evidence="2">Uncharacterized protein</fullName>
    </submittedName>
</protein>
<evidence type="ECO:0000313" key="3">
    <source>
        <dbReference type="Proteomes" id="UP001408356"/>
    </source>
</evidence>
<gene>
    <name evidence="2" type="ORF">SUNI508_11487</name>
</gene>
<feature type="compositionally biased region" description="Polar residues" evidence="1">
    <location>
        <begin position="540"/>
        <end position="550"/>
    </location>
</feature>
<feature type="compositionally biased region" description="Low complexity" evidence="1">
    <location>
        <begin position="416"/>
        <end position="430"/>
    </location>
</feature>
<dbReference type="Proteomes" id="UP001408356">
    <property type="component" value="Unassembled WGS sequence"/>
</dbReference>
<feature type="compositionally biased region" description="Polar residues" evidence="1">
    <location>
        <begin position="448"/>
        <end position="459"/>
    </location>
</feature>
<feature type="compositionally biased region" description="Low complexity" evidence="1">
    <location>
        <begin position="500"/>
        <end position="509"/>
    </location>
</feature>
<sequence length="926" mass="93398">MSSLGDKIKNALGVGEHSAEAERGEVERRTPGAFPTEEPTGVYGGADQPHVGSKPVPSSGERDLGGTSQDPGLITGPSEHNKLHKKNDPRGHTSSSAYDTNPSKGPTSSTGFGHDHTDSGVGLHETERHIAKDSPLSFSNHPSSHHDGSIATDRYNRPDTSMVPGTGSPTAGAGGVATRELGGDRSGQKQDSGFTSGTTGQTGTTGTDRSHTGSHATSTSGLTAGTGAGAAAGALAGHESHNTVNNGREKSTVSQNQEEPYWGDLPQGAGVYNTVTGHGSGEDTSSQHRNISQTGDAGHVSHTGTYGTTDTSEGSHGPHSSRLANAADPRVDSDRDGSRTTGPSGTMGTTGTSSGHQSYGTGVYNTVTGHGSNREDEQSQFGSSRHREFPLGTTSHSATPDTRQDDHSQRDRHLGESGAALGAGAAAYGASEHHKHGRESEAQRVDAPSSTATQHSTSGFGLAHRTKDQTAPTTVDRSGNTSHSGGLLHRHKDEADPTTKHTTTSSTTSHRAHEKPDEKGHHKGGIVGFLHHKKDDEDVSYSSQEPTHSATYDADNTRGIGAGALGGAAGRGGYNATASHSNIPTSQGTHPVGSGTGVGSGTAGQSGYGSTTSHGTHSLERGTDVGSGTGAGSEASRLHGDNSSHANRTAAGLAGTGAAAGAGYGASRLAQHHNQPDSSSQQYSSLPGDNMTSRAAGVDATQSPTGRDTYNQLPSGTASGVAHHTQNPTSTSTAGIGSRSNESHLGSGNTGTQGQYNTLGDGTPSGVALDSTNTARSQGQPTSSTIPLGSNHGGSQPSTGNSSHGQYNTLSSGTPSGVQVGGTSATHSGINPSSSSTPDVNQTSSTSGVNPTSSTSNASYLPSGDDSTTTGTRRGTNGAKYGAAAGALSTGGAASSASKFGHGSSKVIHQCHKCGAENDISSYFKQ</sequence>
<feature type="region of interest" description="Disordered" evidence="1">
    <location>
        <begin position="1"/>
        <end position="902"/>
    </location>
</feature>
<feature type="compositionally biased region" description="Polar residues" evidence="1">
    <location>
        <begin position="92"/>
        <end position="111"/>
    </location>
</feature>
<evidence type="ECO:0000256" key="1">
    <source>
        <dbReference type="SAM" id="MobiDB-lite"/>
    </source>
</evidence>
<feature type="compositionally biased region" description="Basic and acidic residues" evidence="1">
    <location>
        <begin position="113"/>
        <end position="132"/>
    </location>
</feature>
<keyword evidence="3" id="KW-1185">Reference proteome</keyword>
<feature type="compositionally biased region" description="Gly residues" evidence="1">
    <location>
        <begin position="654"/>
        <end position="664"/>
    </location>
</feature>
<feature type="compositionally biased region" description="Polar residues" evidence="1">
    <location>
        <begin position="392"/>
        <end position="401"/>
    </location>
</feature>
<feature type="compositionally biased region" description="Basic and acidic residues" evidence="1">
    <location>
        <begin position="329"/>
        <end position="338"/>
    </location>
</feature>
<feature type="compositionally biased region" description="Gly residues" evidence="1">
    <location>
        <begin position="560"/>
        <end position="573"/>
    </location>
</feature>
<evidence type="ECO:0000313" key="2">
    <source>
        <dbReference type="EMBL" id="KAK9413911.1"/>
    </source>
</evidence>
<reference evidence="2 3" key="1">
    <citation type="journal article" date="2024" name="J. Plant Pathol.">
        <title>Sequence and assembly of the genome of Seiridium unicorne, isolate CBS 538.82, causal agent of cypress canker disease.</title>
        <authorList>
            <person name="Scali E."/>
            <person name="Rocca G.D."/>
            <person name="Danti R."/>
            <person name="Garbelotto M."/>
            <person name="Barberini S."/>
            <person name="Baroncelli R."/>
            <person name="Emiliani G."/>
        </authorList>
    </citation>
    <scope>NUCLEOTIDE SEQUENCE [LARGE SCALE GENOMIC DNA]</scope>
    <source>
        <strain evidence="2 3">BM-138-508</strain>
    </source>
</reference>
<feature type="compositionally biased region" description="Polar residues" evidence="1">
    <location>
        <begin position="242"/>
        <end position="258"/>
    </location>
</feature>
<organism evidence="2 3">
    <name type="scientific">Seiridium unicorne</name>
    <dbReference type="NCBI Taxonomy" id="138068"/>
    <lineage>
        <taxon>Eukaryota</taxon>
        <taxon>Fungi</taxon>
        <taxon>Dikarya</taxon>
        <taxon>Ascomycota</taxon>
        <taxon>Pezizomycotina</taxon>
        <taxon>Sordariomycetes</taxon>
        <taxon>Xylariomycetidae</taxon>
        <taxon>Amphisphaeriales</taxon>
        <taxon>Sporocadaceae</taxon>
        <taxon>Seiridium</taxon>
    </lineage>
</organism>
<feature type="compositionally biased region" description="Basic and acidic residues" evidence="1">
    <location>
        <begin position="402"/>
        <end position="415"/>
    </location>
</feature>
<proteinExistence type="predicted"/>
<accession>A0ABR2UH90</accession>
<feature type="compositionally biased region" description="Low complexity" evidence="1">
    <location>
        <begin position="193"/>
        <end position="223"/>
    </location>
</feature>
<feature type="compositionally biased region" description="Polar residues" evidence="1">
    <location>
        <begin position="302"/>
        <end position="314"/>
    </location>
</feature>
<feature type="compositionally biased region" description="Polar residues" evidence="1">
    <location>
        <begin position="469"/>
        <end position="484"/>
    </location>
</feature>
<name>A0ABR2UH90_9PEZI</name>
<dbReference type="EMBL" id="JARVKF010000432">
    <property type="protein sequence ID" value="KAK9413911.1"/>
    <property type="molecule type" value="Genomic_DNA"/>
</dbReference>
<comment type="caution">
    <text evidence="2">The sequence shown here is derived from an EMBL/GenBank/DDBJ whole genome shotgun (WGS) entry which is preliminary data.</text>
</comment>